<dbReference type="CDD" id="cd18793">
    <property type="entry name" value="SF2_C_SNF"/>
    <property type="match status" value="1"/>
</dbReference>
<dbReference type="InterPro" id="IPR049730">
    <property type="entry name" value="SNF2/RAD54-like_C"/>
</dbReference>
<reference evidence="7 8" key="1">
    <citation type="submission" date="2016-03" db="EMBL/GenBank/DDBJ databases">
        <authorList>
            <person name="Ploux O."/>
        </authorList>
    </citation>
    <scope>NUCLEOTIDE SEQUENCE [LARGE SCALE GENOMIC DNA]</scope>
    <source>
        <strain evidence="7 8">UAMH 11012</strain>
    </source>
</reference>
<dbReference type="CDD" id="cd18008">
    <property type="entry name" value="DEXDc_SHPRH-like"/>
    <property type="match status" value="1"/>
</dbReference>
<dbReference type="GO" id="GO:0005634">
    <property type="term" value="C:nucleus"/>
    <property type="evidence" value="ECO:0007669"/>
    <property type="project" value="TreeGrafter"/>
</dbReference>
<dbReference type="GO" id="GO:0006281">
    <property type="term" value="P:DNA repair"/>
    <property type="evidence" value="ECO:0007669"/>
    <property type="project" value="TreeGrafter"/>
</dbReference>
<evidence type="ECO:0000313" key="7">
    <source>
        <dbReference type="EMBL" id="CZR69489.1"/>
    </source>
</evidence>
<dbReference type="PANTHER" id="PTHR45626:SF52">
    <property type="entry name" value="SINGLE-STRANDED DNA-DEPENDENT ATPASE (EUROFUNG)"/>
    <property type="match status" value="1"/>
</dbReference>
<dbReference type="GO" id="GO:0008094">
    <property type="term" value="F:ATP-dependent activity, acting on DNA"/>
    <property type="evidence" value="ECO:0007669"/>
    <property type="project" value="TreeGrafter"/>
</dbReference>
<evidence type="ECO:0000256" key="3">
    <source>
        <dbReference type="ARBA" id="ARBA00022840"/>
    </source>
</evidence>
<dbReference type="SMART" id="SM00490">
    <property type="entry name" value="HELICc"/>
    <property type="match status" value="1"/>
</dbReference>
<keyword evidence="3" id="KW-0067">ATP-binding</keyword>
<dbReference type="Proteomes" id="UP000184330">
    <property type="component" value="Unassembled WGS sequence"/>
</dbReference>
<dbReference type="Pfam" id="PF00271">
    <property type="entry name" value="Helicase_C"/>
    <property type="match status" value="1"/>
</dbReference>
<evidence type="ECO:0000256" key="2">
    <source>
        <dbReference type="ARBA" id="ARBA00022801"/>
    </source>
</evidence>
<dbReference type="InterPro" id="IPR027417">
    <property type="entry name" value="P-loop_NTPase"/>
</dbReference>
<sequence length="911" mass="102138">MVAMNVRTDTAPPAKRRRLNHQIEAAQPSTTASHTQPTLSLVGSHDSLPASDAYHHDGSTPVYEQAVLPCSASTIDDNEQRNSECCYGMLCNIPTRLSCGLSPNSKNIPVHFHGPSHLSSTFDGRQIDFDILCPLSARIIGEFGGVPELQTQLYCHSKLEFNTGKGSVRPGRRRGKPSQSWLLNILLFGPSGLEENIGAYLSRYKMYLQDPIGCERNVPYRNPHIIPSDSGEVMMTNFFDSTPGDLEIERLQVGPDLLAQLMEDDVPLPETEAPEIVKTPLFRHQKQALTFMMRREQGWGYLEGTRDVWSRQLDRLGRFKYINNVSGQASDEVPPDFRGGLLADDMGLGKTLSMISLIATNQAHPDLGASIDFGYTKPPMKTTLLVVPPALIQAWQNQFSMHLRHETLKTHVYHGQKRTDVQVLDRYDVIITTYHTVSAIWRKHSEASVNKHSIFSLNWHRVILDEAHTIQNPRSDLARACCALRSTRRWAITGTPIQNKLADFASIVKFLRVHPYSDPGTFDEEILRPWQNRQGANAEGFLRLKSLVRAITISRTKSVVQLPPRVDEVHHLNFTAAEREKYDLAKTQSRTLLEEAISSENQSGKTFNALWLLNILRLICNHGLLAQTFEKQVLLAQCPSVGRSPRDFSSPPDGEVLGGSACCWSCGANLLEDILEGSVSGLATRNQKTNHDEMICESCVFQIKSEKKLDHSLRIDQDDNSAPVTPIPDIDAIQMIEFMSTKIKALMADLHKHNATEKSVVFSYWTNTLDFVQLMLNDKGIPYTRIDGKTSLSKRNEALRSFQCDNSVRVILVSITCGGAGLDLTAGSRAYLLEPHWNPMIEEQALCRVHRVGQKRDVTTIRYLMRDSFEEQIVDIQKRKKMLAQVTFAQGPLPEDGIGLGTLQYLKSVLE</sequence>
<dbReference type="STRING" id="576137.A0A1L7XWX8"/>
<gene>
    <name evidence="7" type="ORF">PAC_19389</name>
</gene>
<keyword evidence="8" id="KW-1185">Reference proteome</keyword>
<dbReference type="PROSITE" id="PS51192">
    <property type="entry name" value="HELICASE_ATP_BIND_1"/>
    <property type="match status" value="1"/>
</dbReference>
<feature type="domain" description="Helicase C-terminal" evidence="6">
    <location>
        <begin position="742"/>
        <end position="899"/>
    </location>
</feature>
<dbReference type="Gene3D" id="3.40.50.10810">
    <property type="entry name" value="Tandem AAA-ATPase domain"/>
    <property type="match status" value="1"/>
</dbReference>
<dbReference type="EMBL" id="FJOG01000072">
    <property type="protein sequence ID" value="CZR69489.1"/>
    <property type="molecule type" value="Genomic_DNA"/>
</dbReference>
<dbReference type="GO" id="GO:0005524">
    <property type="term" value="F:ATP binding"/>
    <property type="evidence" value="ECO:0007669"/>
    <property type="project" value="UniProtKB-KW"/>
</dbReference>
<name>A0A1L7XWX8_9HELO</name>
<dbReference type="InterPro" id="IPR014001">
    <property type="entry name" value="Helicase_ATP-bd"/>
</dbReference>
<protein>
    <submittedName>
        <fullName evidence="7">Related to global transactivator</fullName>
    </submittedName>
</protein>
<evidence type="ECO:0000259" key="6">
    <source>
        <dbReference type="PROSITE" id="PS51194"/>
    </source>
</evidence>
<dbReference type="Gene3D" id="3.40.50.300">
    <property type="entry name" value="P-loop containing nucleotide triphosphate hydrolases"/>
    <property type="match status" value="1"/>
</dbReference>
<organism evidence="7 8">
    <name type="scientific">Phialocephala subalpina</name>
    <dbReference type="NCBI Taxonomy" id="576137"/>
    <lineage>
        <taxon>Eukaryota</taxon>
        <taxon>Fungi</taxon>
        <taxon>Dikarya</taxon>
        <taxon>Ascomycota</taxon>
        <taxon>Pezizomycotina</taxon>
        <taxon>Leotiomycetes</taxon>
        <taxon>Helotiales</taxon>
        <taxon>Mollisiaceae</taxon>
        <taxon>Phialocephala</taxon>
        <taxon>Phialocephala fortinii species complex</taxon>
    </lineage>
</organism>
<dbReference type="PROSITE" id="PS51194">
    <property type="entry name" value="HELICASE_CTER"/>
    <property type="match status" value="1"/>
</dbReference>
<dbReference type="SMART" id="SM00487">
    <property type="entry name" value="DEXDc"/>
    <property type="match status" value="1"/>
</dbReference>
<dbReference type="OrthoDB" id="448448at2759"/>
<evidence type="ECO:0000259" key="5">
    <source>
        <dbReference type="PROSITE" id="PS51192"/>
    </source>
</evidence>
<keyword evidence="2" id="KW-0378">Hydrolase</keyword>
<feature type="compositionally biased region" description="Polar residues" evidence="4">
    <location>
        <begin position="27"/>
        <end position="41"/>
    </location>
</feature>
<keyword evidence="1" id="KW-0547">Nucleotide-binding</keyword>
<dbReference type="InterPro" id="IPR000330">
    <property type="entry name" value="SNF2_N"/>
</dbReference>
<dbReference type="InterPro" id="IPR050628">
    <property type="entry name" value="SNF2_RAD54_helicase_TF"/>
</dbReference>
<evidence type="ECO:0000313" key="8">
    <source>
        <dbReference type="Proteomes" id="UP000184330"/>
    </source>
</evidence>
<dbReference type="PANTHER" id="PTHR45626">
    <property type="entry name" value="TRANSCRIPTION TERMINATION FACTOR 2-RELATED"/>
    <property type="match status" value="1"/>
</dbReference>
<dbReference type="InterPro" id="IPR001650">
    <property type="entry name" value="Helicase_C-like"/>
</dbReference>
<dbReference type="Pfam" id="PF00176">
    <property type="entry name" value="SNF2-rel_dom"/>
    <property type="match status" value="1"/>
</dbReference>
<evidence type="ECO:0000256" key="4">
    <source>
        <dbReference type="SAM" id="MobiDB-lite"/>
    </source>
</evidence>
<accession>A0A1L7XWX8</accession>
<evidence type="ECO:0000256" key="1">
    <source>
        <dbReference type="ARBA" id="ARBA00022741"/>
    </source>
</evidence>
<feature type="region of interest" description="Disordered" evidence="4">
    <location>
        <begin position="23"/>
        <end position="56"/>
    </location>
</feature>
<dbReference type="InterPro" id="IPR038718">
    <property type="entry name" value="SNF2-like_sf"/>
</dbReference>
<proteinExistence type="predicted"/>
<dbReference type="SUPFAM" id="SSF52540">
    <property type="entry name" value="P-loop containing nucleoside triphosphate hydrolases"/>
    <property type="match status" value="2"/>
</dbReference>
<dbReference type="GO" id="GO:0016787">
    <property type="term" value="F:hydrolase activity"/>
    <property type="evidence" value="ECO:0007669"/>
    <property type="project" value="UniProtKB-KW"/>
</dbReference>
<feature type="domain" description="Helicase ATP-binding" evidence="5">
    <location>
        <begin position="331"/>
        <end position="514"/>
    </location>
</feature>
<dbReference type="AlphaFoldDB" id="A0A1L7XWX8"/>